<dbReference type="SMART" id="SM00289">
    <property type="entry name" value="WR1"/>
    <property type="match status" value="2"/>
</dbReference>
<dbReference type="Pfam" id="PF00530">
    <property type="entry name" value="SRCR"/>
    <property type="match status" value="4"/>
</dbReference>
<dbReference type="PROSITE" id="PS50287">
    <property type="entry name" value="SRCR_2"/>
    <property type="match status" value="4"/>
</dbReference>
<feature type="disulfide bond" evidence="2">
    <location>
        <begin position="425"/>
        <end position="435"/>
    </location>
</feature>
<feature type="disulfide bond" evidence="2">
    <location>
        <begin position="530"/>
        <end position="540"/>
    </location>
</feature>
<dbReference type="InterPro" id="IPR036772">
    <property type="entry name" value="SRCR-like_dom_sf"/>
</dbReference>
<dbReference type="EMBL" id="CAIIXF020000007">
    <property type="protein sequence ID" value="CAH1788920.1"/>
    <property type="molecule type" value="Genomic_DNA"/>
</dbReference>
<accession>A0A8J1UH31</accession>
<evidence type="ECO:0000256" key="2">
    <source>
        <dbReference type="PROSITE-ProRule" id="PRU00196"/>
    </source>
</evidence>
<evidence type="ECO:0000313" key="3">
    <source>
        <dbReference type="EMBL" id="CAH1788920.1"/>
    </source>
</evidence>
<dbReference type="GO" id="GO:0016020">
    <property type="term" value="C:membrane"/>
    <property type="evidence" value="ECO:0007669"/>
    <property type="project" value="InterPro"/>
</dbReference>
<dbReference type="InterPro" id="IPR001190">
    <property type="entry name" value="SRCR"/>
</dbReference>
<proteinExistence type="predicted"/>
<name>A0A8J1UH31_OWEFU</name>
<gene>
    <name evidence="3" type="ORF">OFUS_LOCUS14366</name>
</gene>
<comment type="caution">
    <text evidence="3">The sequence shown here is derived from an EMBL/GenBank/DDBJ whole genome shotgun (WGS) entry which is preliminary data.</text>
</comment>
<feature type="disulfide bond" evidence="2">
    <location>
        <begin position="171"/>
        <end position="181"/>
    </location>
</feature>
<protein>
    <submittedName>
        <fullName evidence="3">Uncharacterized protein</fullName>
    </submittedName>
</protein>
<evidence type="ECO:0000313" key="4">
    <source>
        <dbReference type="Proteomes" id="UP000749559"/>
    </source>
</evidence>
<dbReference type="SUPFAM" id="SSF56487">
    <property type="entry name" value="SRCR-like"/>
    <property type="match status" value="4"/>
</dbReference>
<reference evidence="3" key="1">
    <citation type="submission" date="2022-03" db="EMBL/GenBank/DDBJ databases">
        <authorList>
            <person name="Martin C."/>
        </authorList>
    </citation>
    <scope>NUCLEOTIDE SEQUENCE</scope>
</reference>
<dbReference type="AlphaFoldDB" id="A0A8J1UH31"/>
<keyword evidence="4" id="KW-1185">Reference proteome</keyword>
<dbReference type="Gene3D" id="3.10.250.10">
    <property type="entry name" value="SRCR-like domain"/>
    <property type="match status" value="4"/>
</dbReference>
<dbReference type="OrthoDB" id="5857313at2759"/>
<dbReference type="SMART" id="SM00202">
    <property type="entry name" value="SR"/>
    <property type="match status" value="3"/>
</dbReference>
<dbReference type="Proteomes" id="UP000749559">
    <property type="component" value="Unassembled WGS sequence"/>
</dbReference>
<dbReference type="PANTHER" id="PTHR48071">
    <property type="entry name" value="SRCR DOMAIN-CONTAINING PROTEIN"/>
    <property type="match status" value="1"/>
</dbReference>
<organism evidence="3 4">
    <name type="scientific">Owenia fusiformis</name>
    <name type="common">Polychaete worm</name>
    <dbReference type="NCBI Taxonomy" id="6347"/>
    <lineage>
        <taxon>Eukaryota</taxon>
        <taxon>Metazoa</taxon>
        <taxon>Spiralia</taxon>
        <taxon>Lophotrochozoa</taxon>
        <taxon>Annelida</taxon>
        <taxon>Polychaeta</taxon>
        <taxon>Sedentaria</taxon>
        <taxon>Canalipalpata</taxon>
        <taxon>Sabellida</taxon>
        <taxon>Oweniida</taxon>
        <taxon>Oweniidae</taxon>
        <taxon>Owenia</taxon>
    </lineage>
</organism>
<sequence>METLAILRCLLIINCFICKAGGVKCKSSSANVAKCDTTAECTNGYGCRGGKCCQIPNLCPVGKPKQTKSKEFINCEATKCPIKYKCMRNATYNYNVCCKDTTKLDIKLRFHDHSHMTVKIGDEWLLVWDPFWNKGAAKVACRQMGFNPKFAQNFGTVVYGFGNAIVTNLTCNGNEKNLNDCNFSEWKIEHVGSVREKYGYSLQNGVNIGCRRMKTRLVGGTDKFSGRVKVLYNNKWRKVCVHRDSQVYNSPREMAQVVCRALKRPRKYAREYTYSGLFGKDKSSKGVELSHCGGFTTPALFENCRMQEVDCAGDEYFDLGVACFDHEPGYHEYVQPKTLGYDVNYERNGGIIIVSDWFGPPYFSDIERHVICGGDTWTRSEAQVVCRQMGYDPNDAIVDKFPFLQCYGEGAHNDRVKIVMSDVNCTGHEHSLAECNFNQGENVTCPDELIAGVICGKLPVYLTEMSRSRGGVSTGNLWSSYATHPVCGTGWDDNDARVVCRQLGLPFENASAYLLDYATQDSPWLTNVNCKGDETHIGQCDFDLDITFKSATGNYFSGNMGYEGGCNDYELDNGYIDFEWDTNFCYGGSLAGVICK</sequence>
<evidence type="ECO:0000256" key="1">
    <source>
        <dbReference type="ARBA" id="ARBA00023157"/>
    </source>
</evidence>
<dbReference type="PANTHER" id="PTHR48071:SF18">
    <property type="entry name" value="DELETED IN MALIGNANT BRAIN TUMORS 1 PROTEIN-RELATED"/>
    <property type="match status" value="1"/>
</dbReference>
<keyword evidence="1 2" id="KW-1015">Disulfide bond</keyword>
<comment type="caution">
    <text evidence="2">Lacks conserved residue(s) required for the propagation of feature annotation.</text>
</comment>
<dbReference type="PRINTS" id="PR00258">
    <property type="entry name" value="SPERACTRCPTR"/>
</dbReference>
<dbReference type="InterPro" id="IPR006150">
    <property type="entry name" value="Cys_repeat_1"/>
</dbReference>